<dbReference type="SUPFAM" id="SSF48264">
    <property type="entry name" value="Cytochrome P450"/>
    <property type="match status" value="1"/>
</dbReference>
<evidence type="ECO:0000313" key="8">
    <source>
        <dbReference type="EMBL" id="KAH8700700.1"/>
    </source>
</evidence>
<reference evidence="8" key="1">
    <citation type="submission" date="2021-12" db="EMBL/GenBank/DDBJ databases">
        <title>Convergent genome expansion in fungi linked to evolution of root-endophyte symbiosis.</title>
        <authorList>
            <consortium name="DOE Joint Genome Institute"/>
            <person name="Ke Y.-H."/>
            <person name="Bonito G."/>
            <person name="Liao H.-L."/>
            <person name="Looney B."/>
            <person name="Rojas-Flechas A."/>
            <person name="Nash J."/>
            <person name="Hameed K."/>
            <person name="Schadt C."/>
            <person name="Martin F."/>
            <person name="Crous P.W."/>
            <person name="Miettinen O."/>
            <person name="Magnuson J.K."/>
            <person name="Labbe J."/>
            <person name="Jacobson D."/>
            <person name="Doktycz M.J."/>
            <person name="Veneault-Fourrey C."/>
            <person name="Kuo A."/>
            <person name="Mondo S."/>
            <person name="Calhoun S."/>
            <person name="Riley R."/>
            <person name="Ohm R."/>
            <person name="LaButti K."/>
            <person name="Andreopoulos B."/>
            <person name="Pangilinan J."/>
            <person name="Nolan M."/>
            <person name="Tritt A."/>
            <person name="Clum A."/>
            <person name="Lipzen A."/>
            <person name="Daum C."/>
            <person name="Barry K."/>
            <person name="Grigoriev I.V."/>
            <person name="Vilgalys R."/>
        </authorList>
    </citation>
    <scope>NUCLEOTIDE SEQUENCE</scope>
    <source>
        <strain evidence="8">PMI_201</strain>
    </source>
</reference>
<evidence type="ECO:0000256" key="1">
    <source>
        <dbReference type="ARBA" id="ARBA00001971"/>
    </source>
</evidence>
<dbReference type="GeneID" id="70243299"/>
<dbReference type="InterPro" id="IPR036396">
    <property type="entry name" value="Cyt_P450_sf"/>
</dbReference>
<dbReference type="CDD" id="cd11063">
    <property type="entry name" value="CYP52"/>
    <property type="match status" value="1"/>
</dbReference>
<dbReference type="InterPro" id="IPR002974">
    <property type="entry name" value="Cyt_P450_E_CYP52_ascomycetes"/>
</dbReference>
<dbReference type="GO" id="GO:0020037">
    <property type="term" value="F:heme binding"/>
    <property type="evidence" value="ECO:0007669"/>
    <property type="project" value="InterPro"/>
</dbReference>
<proteinExistence type="inferred from homology"/>
<keyword evidence="3 7" id="KW-0479">Metal-binding</keyword>
<dbReference type="Proteomes" id="UP001201262">
    <property type="component" value="Unassembled WGS sequence"/>
</dbReference>
<dbReference type="Pfam" id="PF00067">
    <property type="entry name" value="p450"/>
    <property type="match status" value="1"/>
</dbReference>
<accession>A0AAD4PY37</accession>
<keyword evidence="4 7" id="KW-0560">Oxidoreductase</keyword>
<comment type="similarity">
    <text evidence="2 7">Belongs to the cytochrome P450 family.</text>
</comment>
<evidence type="ECO:0000256" key="7">
    <source>
        <dbReference type="RuleBase" id="RU000461"/>
    </source>
</evidence>
<evidence type="ECO:0000256" key="3">
    <source>
        <dbReference type="ARBA" id="ARBA00022723"/>
    </source>
</evidence>
<dbReference type="GO" id="GO:0016712">
    <property type="term" value="F:oxidoreductase activity, acting on paired donors, with incorporation or reduction of molecular oxygen, reduced flavin or flavoprotein as one donor, and incorporation of one atom of oxygen"/>
    <property type="evidence" value="ECO:0007669"/>
    <property type="project" value="InterPro"/>
</dbReference>
<dbReference type="InterPro" id="IPR001128">
    <property type="entry name" value="Cyt_P450"/>
</dbReference>
<dbReference type="PRINTS" id="PR01239">
    <property type="entry name" value="EP450IICYP52"/>
</dbReference>
<dbReference type="GO" id="GO:0005506">
    <property type="term" value="F:iron ion binding"/>
    <property type="evidence" value="ECO:0007669"/>
    <property type="project" value="InterPro"/>
</dbReference>
<evidence type="ECO:0000256" key="4">
    <source>
        <dbReference type="ARBA" id="ARBA00023002"/>
    </source>
</evidence>
<comment type="caution">
    <text evidence="8">The sequence shown here is derived from an EMBL/GenBank/DDBJ whole genome shotgun (WGS) entry which is preliminary data.</text>
</comment>
<organism evidence="8 9">
    <name type="scientific">Talaromyces proteolyticus</name>
    <dbReference type="NCBI Taxonomy" id="1131652"/>
    <lineage>
        <taxon>Eukaryota</taxon>
        <taxon>Fungi</taxon>
        <taxon>Dikarya</taxon>
        <taxon>Ascomycota</taxon>
        <taxon>Pezizomycotina</taxon>
        <taxon>Eurotiomycetes</taxon>
        <taxon>Eurotiomycetidae</taxon>
        <taxon>Eurotiales</taxon>
        <taxon>Trichocomaceae</taxon>
        <taxon>Talaromyces</taxon>
        <taxon>Talaromyces sect. Bacilispori</taxon>
    </lineage>
</organism>
<dbReference type="RefSeq" id="XP_046074406.1">
    <property type="nucleotide sequence ID" value="XM_046213012.1"/>
</dbReference>
<evidence type="ECO:0000256" key="2">
    <source>
        <dbReference type="ARBA" id="ARBA00010617"/>
    </source>
</evidence>
<keyword evidence="7" id="KW-0349">Heme</keyword>
<dbReference type="AlphaFoldDB" id="A0AAD4PY37"/>
<evidence type="ECO:0000313" key="9">
    <source>
        <dbReference type="Proteomes" id="UP001201262"/>
    </source>
</evidence>
<dbReference type="InterPro" id="IPR047146">
    <property type="entry name" value="Cyt_P450_E_CYP52_fungi"/>
</dbReference>
<keyword evidence="9" id="KW-1185">Reference proteome</keyword>
<keyword evidence="5 7" id="KW-0408">Iron</keyword>
<comment type="cofactor">
    <cofactor evidence="1">
        <name>heme</name>
        <dbReference type="ChEBI" id="CHEBI:30413"/>
    </cofactor>
</comment>
<sequence length="499" mass="56868">MPLFQLLLCLITLGFGLLRLHYWVTRRNFIRQNDCQETPSLTGGAHFFGLDIVYLLFKWSKNGLEKLPLDKQFAFLGSTFKMQRSFRLIICTMDPRNIQSIFSLDAVSFGNHPLRHFAFSPLVGDGVMTMDGASHERARALIRPIFSRTHIENEAVYNVHVQKLIDLLPKDGSTIDLQPLFERLDLDSSTEFIFGESVASLDAADSLFVPHKFPTAFNIAQKGMGVRLRMLQFDFLHRDKMFWESCRTIRQFVKESVQRALLRRRKRVSPAEKSYVLVDNLIEATPDLGEIQDTLMNVFLPGHDTIGILLSNIFFHLARNRDVWHKLRQEVLGLTKITKSSLGRLEYIHHVINETLRLNPPVSNMTRIALKDTTLPTGGGPKGNSPVFVPQGTILNSSFQDLHRLRDIYGDDTEKWRPSRWEDLQLSNLAWKFLPFSGGPHVCPAKSLALNRVAFTVAKIVRAVDRIENRDPVQEYVPAYKLVTASQNGVKVALYKTAP</sequence>
<dbReference type="PROSITE" id="PS00086">
    <property type="entry name" value="CYTOCHROME_P450"/>
    <property type="match status" value="1"/>
</dbReference>
<gene>
    <name evidence="8" type="ORF">BGW36DRAFT_338497</name>
</gene>
<dbReference type="EMBL" id="JAJTJA010000004">
    <property type="protein sequence ID" value="KAH8700700.1"/>
    <property type="molecule type" value="Genomic_DNA"/>
</dbReference>
<evidence type="ECO:0000256" key="6">
    <source>
        <dbReference type="ARBA" id="ARBA00023033"/>
    </source>
</evidence>
<dbReference type="PANTHER" id="PTHR24287:SF17">
    <property type="entry name" value="P450, PUTATIVE (EUROFUNG)-RELATED"/>
    <property type="match status" value="1"/>
</dbReference>
<name>A0AAD4PY37_9EURO</name>
<keyword evidence="6 7" id="KW-0503">Monooxygenase</keyword>
<protein>
    <submittedName>
        <fullName evidence="8">N-alkane-inducible cytochrome P450</fullName>
    </submittedName>
</protein>
<dbReference type="Gene3D" id="1.10.630.10">
    <property type="entry name" value="Cytochrome P450"/>
    <property type="match status" value="1"/>
</dbReference>
<dbReference type="PANTHER" id="PTHR24287">
    <property type="entry name" value="P450, PUTATIVE (EUROFUNG)-RELATED"/>
    <property type="match status" value="1"/>
</dbReference>
<dbReference type="InterPro" id="IPR017972">
    <property type="entry name" value="Cyt_P450_CS"/>
</dbReference>
<evidence type="ECO:0000256" key="5">
    <source>
        <dbReference type="ARBA" id="ARBA00023004"/>
    </source>
</evidence>